<dbReference type="RefSeq" id="WP_210218346.1">
    <property type="nucleotide sequence ID" value="NZ_CP072793.1"/>
</dbReference>
<dbReference type="PANTHER" id="PTHR37168">
    <property type="entry name" value="CRISPR-ASSOCIATED EXONUCLEASE CAS4"/>
    <property type="match status" value="1"/>
</dbReference>
<feature type="domain" description="DUF83" evidence="1">
    <location>
        <begin position="24"/>
        <end position="179"/>
    </location>
</feature>
<dbReference type="AlphaFoldDB" id="A0A975F7G3"/>
<organism evidence="2 3">
    <name type="scientific">Thiothrix unzii</name>
    <dbReference type="NCBI Taxonomy" id="111769"/>
    <lineage>
        <taxon>Bacteria</taxon>
        <taxon>Pseudomonadati</taxon>
        <taxon>Pseudomonadota</taxon>
        <taxon>Gammaproteobacteria</taxon>
        <taxon>Thiotrichales</taxon>
        <taxon>Thiotrichaceae</taxon>
        <taxon>Thiothrix</taxon>
    </lineage>
</organism>
<sequence>MPETFIWEHAPAFLARVDNLNLHGLHFQHVELCERRAWMYLHKVNFAQWYTRVQTGAALHDASYQRDHSVRGLFGLAPDRIEWDECIVYENKGTGGAVEASSNQTAFYALMLSISTGKQWRAFTHVLSSRRRREVVLDAARLQTLWDASVRLAQLGEQDAVPAAKKIGLCSSCSLAAFCGFD</sequence>
<dbReference type="Proteomes" id="UP000672009">
    <property type="component" value="Chromosome"/>
</dbReference>
<name>A0A975F7G3_9GAMM</name>
<evidence type="ECO:0000313" key="2">
    <source>
        <dbReference type="EMBL" id="QTR52811.1"/>
    </source>
</evidence>
<proteinExistence type="predicted"/>
<dbReference type="PANTHER" id="PTHR37168:SF2">
    <property type="entry name" value="CRISPR-ASSOCIATED EXONUCLEASE CAS4"/>
    <property type="match status" value="1"/>
</dbReference>
<dbReference type="InterPro" id="IPR022765">
    <property type="entry name" value="Dna2/Cas4_DUF83"/>
</dbReference>
<evidence type="ECO:0000259" key="1">
    <source>
        <dbReference type="Pfam" id="PF01930"/>
    </source>
</evidence>
<dbReference type="InterPro" id="IPR011604">
    <property type="entry name" value="PDDEXK-like_dom_sf"/>
</dbReference>
<reference evidence="2" key="1">
    <citation type="submission" date="2021-04" db="EMBL/GenBank/DDBJ databases">
        <title>Genomics, taxonomy and metabolism of representatives of sulfur bacteria of the genus Thiothrix: Thiothrix fructosivorans QT, Thiothrix unzii A1T and three new species, Thiothrix subterranea sp. nov., Thiothrix litoralis sp. nov. and 'Candidatus Thiothrix anitrata' sp. nov.</title>
        <authorList>
            <person name="Ravin N.V."/>
            <person name="Smolyakov D."/>
            <person name="Rudenko T.S."/>
            <person name="Mardanov A.V."/>
            <person name="Beletsky A.V."/>
            <person name="Markov N.D."/>
            <person name="Fomenkov A.I."/>
            <person name="Roberts R.J."/>
            <person name="Karnachuk O.V."/>
            <person name="Novikov A."/>
            <person name="Grabovich M.Y."/>
        </authorList>
    </citation>
    <scope>NUCLEOTIDE SEQUENCE</scope>
    <source>
        <strain evidence="2">A1</strain>
    </source>
</reference>
<dbReference type="KEGG" id="tun:J9260_14030"/>
<accession>A0A975F7G3</accession>
<gene>
    <name evidence="2" type="ORF">J9260_14030</name>
</gene>
<evidence type="ECO:0000313" key="3">
    <source>
        <dbReference type="Proteomes" id="UP000672009"/>
    </source>
</evidence>
<dbReference type="Gene3D" id="3.90.320.10">
    <property type="match status" value="1"/>
</dbReference>
<keyword evidence="3" id="KW-1185">Reference proteome</keyword>
<dbReference type="EMBL" id="CP072793">
    <property type="protein sequence ID" value="QTR52811.1"/>
    <property type="molecule type" value="Genomic_DNA"/>
</dbReference>
<protein>
    <submittedName>
        <fullName evidence="2">Dna2/Cas4 domain-containing protein</fullName>
    </submittedName>
</protein>
<dbReference type="Pfam" id="PF01930">
    <property type="entry name" value="Cas_Cas4"/>
    <property type="match status" value="1"/>
</dbReference>